<keyword evidence="11" id="KW-0175">Coiled coil</keyword>
<keyword evidence="5" id="KW-1003">Cell membrane</keyword>
<proteinExistence type="inferred from homology"/>
<dbReference type="NCBIfam" id="TIGR02473">
    <property type="entry name" value="flagell_FliJ"/>
    <property type="match status" value="1"/>
</dbReference>
<dbReference type="Gene3D" id="1.10.287.1700">
    <property type="match status" value="1"/>
</dbReference>
<comment type="subcellular location">
    <subcellularLocation>
        <location evidence="1">Cell membrane</location>
        <topology evidence="1">Peripheral membrane protein</topology>
        <orientation evidence="1">Cytoplasmic side</orientation>
    </subcellularLocation>
</comment>
<evidence type="ECO:0000256" key="1">
    <source>
        <dbReference type="ARBA" id="ARBA00004413"/>
    </source>
</evidence>
<keyword evidence="4" id="KW-0813">Transport</keyword>
<feature type="coiled-coil region" evidence="11">
    <location>
        <begin position="7"/>
        <end position="132"/>
    </location>
</feature>
<keyword evidence="10" id="KW-1006">Bacterial flagellum protein export</keyword>
<sequence>MKYKFRFEKILEIKEKLEENKKMEINEINNVINNIKFQIEELNKTKEAKNYEIKETMNAGTSINEIKLMNEFIHLINMKIRNLFEELKLAENKLDVKKNEYVQIMREKKTFEKIKEKDIVKFNEKIKKEEEKFVDQIVTFKHSMGN</sequence>
<dbReference type="Pfam" id="PF02050">
    <property type="entry name" value="FliJ"/>
    <property type="match status" value="1"/>
</dbReference>
<protein>
    <recommendedName>
        <fullName evidence="3">Flagellar FliJ protein</fullName>
    </recommendedName>
</protein>
<dbReference type="InterPro" id="IPR012823">
    <property type="entry name" value="Flagell_FliJ"/>
</dbReference>
<dbReference type="InterPro" id="IPR053716">
    <property type="entry name" value="Flag_assembly_chemotaxis_eff"/>
</dbReference>
<evidence type="ECO:0000256" key="7">
    <source>
        <dbReference type="ARBA" id="ARBA00022795"/>
    </source>
</evidence>
<keyword evidence="12" id="KW-0282">Flagellum</keyword>
<reference evidence="12 13" key="1">
    <citation type="submission" date="2023-03" db="EMBL/GenBank/DDBJ databases">
        <title>Complete genome sequence of Tepidibacter sp. SWIR-1, isolated from a deep-sea hydrothermal vent.</title>
        <authorList>
            <person name="Li X."/>
        </authorList>
    </citation>
    <scope>NUCLEOTIDE SEQUENCE [LARGE SCALE GENOMIC DNA]</scope>
    <source>
        <strain evidence="12 13">SWIR-1</strain>
    </source>
</reference>
<evidence type="ECO:0000256" key="10">
    <source>
        <dbReference type="ARBA" id="ARBA00023225"/>
    </source>
</evidence>
<keyword evidence="6" id="KW-0145">Chemotaxis</keyword>
<evidence type="ECO:0000256" key="6">
    <source>
        <dbReference type="ARBA" id="ARBA00022500"/>
    </source>
</evidence>
<evidence type="ECO:0000256" key="2">
    <source>
        <dbReference type="ARBA" id="ARBA00010004"/>
    </source>
</evidence>
<evidence type="ECO:0000313" key="13">
    <source>
        <dbReference type="Proteomes" id="UP001222800"/>
    </source>
</evidence>
<accession>A0ABY8EFF4</accession>
<evidence type="ECO:0000256" key="9">
    <source>
        <dbReference type="ARBA" id="ARBA00023136"/>
    </source>
</evidence>
<evidence type="ECO:0000313" key="12">
    <source>
        <dbReference type="EMBL" id="WFD11677.1"/>
    </source>
</evidence>
<keyword evidence="13" id="KW-1185">Reference proteome</keyword>
<keyword evidence="12" id="KW-0969">Cilium</keyword>
<comment type="similarity">
    <text evidence="2">Belongs to the FliJ family.</text>
</comment>
<evidence type="ECO:0000256" key="11">
    <source>
        <dbReference type="SAM" id="Coils"/>
    </source>
</evidence>
<dbReference type="EMBL" id="CP120733">
    <property type="protein sequence ID" value="WFD11677.1"/>
    <property type="molecule type" value="Genomic_DNA"/>
</dbReference>
<evidence type="ECO:0000256" key="4">
    <source>
        <dbReference type="ARBA" id="ARBA00022448"/>
    </source>
</evidence>
<organism evidence="12 13">
    <name type="scientific">Tepidibacter hydrothermalis</name>
    <dbReference type="NCBI Taxonomy" id="3036126"/>
    <lineage>
        <taxon>Bacteria</taxon>
        <taxon>Bacillati</taxon>
        <taxon>Bacillota</taxon>
        <taxon>Clostridia</taxon>
        <taxon>Peptostreptococcales</taxon>
        <taxon>Peptostreptococcaceae</taxon>
        <taxon>Tepidibacter</taxon>
    </lineage>
</organism>
<dbReference type="Proteomes" id="UP001222800">
    <property type="component" value="Chromosome"/>
</dbReference>
<keyword evidence="12" id="KW-0966">Cell projection</keyword>
<dbReference type="RefSeq" id="WP_277733799.1">
    <property type="nucleotide sequence ID" value="NZ_CP120733.1"/>
</dbReference>
<gene>
    <name evidence="12" type="primary">fliJ</name>
    <name evidence="12" type="ORF">P4S50_06270</name>
</gene>
<evidence type="ECO:0000256" key="8">
    <source>
        <dbReference type="ARBA" id="ARBA00022927"/>
    </source>
</evidence>
<keyword evidence="8" id="KW-0653">Protein transport</keyword>
<evidence type="ECO:0000256" key="5">
    <source>
        <dbReference type="ARBA" id="ARBA00022475"/>
    </source>
</evidence>
<keyword evidence="7" id="KW-1005">Bacterial flagellum biogenesis</keyword>
<name>A0ABY8EFF4_9FIRM</name>
<keyword evidence="9" id="KW-0472">Membrane</keyword>
<evidence type="ECO:0000256" key="3">
    <source>
        <dbReference type="ARBA" id="ARBA00020392"/>
    </source>
</evidence>